<dbReference type="Proteomes" id="UP001596445">
    <property type="component" value="Unassembled WGS sequence"/>
</dbReference>
<dbReference type="RefSeq" id="WP_267163640.1">
    <property type="nucleotide sequence ID" value="NZ_CP112972.1"/>
</dbReference>
<reference evidence="1 2" key="1">
    <citation type="journal article" date="2019" name="Int. J. Syst. Evol. Microbiol.">
        <title>The Global Catalogue of Microorganisms (GCM) 10K type strain sequencing project: providing services to taxonomists for standard genome sequencing and annotation.</title>
        <authorList>
            <consortium name="The Broad Institute Genomics Platform"/>
            <consortium name="The Broad Institute Genome Sequencing Center for Infectious Disease"/>
            <person name="Wu L."/>
            <person name="Ma J."/>
        </authorList>
    </citation>
    <scope>NUCLEOTIDE SEQUENCE [LARGE SCALE GENOMIC DNA]</scope>
    <source>
        <strain evidence="1 2">JCM 30072</strain>
    </source>
</reference>
<gene>
    <name evidence="1" type="ORF">ACFQQG_06260</name>
</gene>
<dbReference type="GeneID" id="76629778"/>
<evidence type="ECO:0000313" key="2">
    <source>
        <dbReference type="Proteomes" id="UP001596445"/>
    </source>
</evidence>
<protein>
    <submittedName>
        <fullName evidence="1">SIR2 family protein</fullName>
    </submittedName>
</protein>
<dbReference type="Pfam" id="PF13289">
    <property type="entry name" value="SIR2_2"/>
    <property type="match status" value="1"/>
</dbReference>
<sequence length="593" mass="67759">MQRKYENYKTEIQNRIEQTISELNTQPVLFIGTGLSIRYFGAPSWEGLLREMAESDAVVRDFEYYQQTLDSEEEIGEEFAELYKEWAWPEDSSDERDEFPSWLYDPENETDIFLKYSIAEYLKSLIPDSVSELSERDMNEIKLLEEIQPHAVITTNYDTFLEDFVYTDYEKVIGQTLIREPFANIGEIFKIHGCTSDPSNLVLTSSDYEEFDSEKAYLSAKLLTFFTEHPVLIAGYRPNDPNVKRILSDVNSVLSNTDRQANIFLLKYKEDVPEKGDFNKETLIDVGDGEQMVVNHIIADDFDWVFESFTKGGEVKGVNIKLLRKLLNNTYDIIQEEAPRREIAVDTLESVADDKEELLDILGIAPVGEDTPSAERSPSSISEAGVPIGKIIRNDDVSDLQDLLDDAVESWEDYRVLIEDREAIYPFYNQRKDLELTNIQIEFLFESSITNIVQGSEWLIRYDGDIDDLLSDKLEILDGRSIAALERNLLALGKEEKLREISETQIAESALSSAEEYASLCDSSAEERIKAYTGDVVRYDDNYEVDNLLSGSTDVIDLLDDIIKTLIEDDDSSHRTALRKVELIRIVNSPLCG</sequence>
<name>A0ABD5VXA2_9EURY</name>
<accession>A0ABD5VXA2</accession>
<organism evidence="1 2">
    <name type="scientific">Halovenus salina</name>
    <dbReference type="NCBI Taxonomy" id="1510225"/>
    <lineage>
        <taxon>Archaea</taxon>
        <taxon>Methanobacteriati</taxon>
        <taxon>Methanobacteriota</taxon>
        <taxon>Stenosarchaea group</taxon>
        <taxon>Halobacteria</taxon>
        <taxon>Halobacteriales</taxon>
        <taxon>Haloarculaceae</taxon>
        <taxon>Halovenus</taxon>
    </lineage>
</organism>
<dbReference type="EMBL" id="JBHSZI010000001">
    <property type="protein sequence ID" value="MFC7057845.1"/>
    <property type="molecule type" value="Genomic_DNA"/>
</dbReference>
<keyword evidence="2" id="KW-1185">Reference proteome</keyword>
<dbReference type="AlphaFoldDB" id="A0ABD5VXA2"/>
<comment type="caution">
    <text evidence="1">The sequence shown here is derived from an EMBL/GenBank/DDBJ whole genome shotgun (WGS) entry which is preliminary data.</text>
</comment>
<proteinExistence type="predicted"/>
<evidence type="ECO:0000313" key="1">
    <source>
        <dbReference type="EMBL" id="MFC7057845.1"/>
    </source>
</evidence>